<evidence type="ECO:0000313" key="2">
    <source>
        <dbReference type="EMBL" id="JAD71305.1"/>
    </source>
</evidence>
<feature type="region of interest" description="Disordered" evidence="1">
    <location>
        <begin position="1"/>
        <end position="33"/>
    </location>
</feature>
<protein>
    <submittedName>
        <fullName evidence="2">Uncharacterized protein</fullName>
    </submittedName>
</protein>
<reference evidence="2" key="1">
    <citation type="submission" date="2014-09" db="EMBL/GenBank/DDBJ databases">
        <authorList>
            <person name="Magalhaes I.L.F."/>
            <person name="Oliveira U."/>
            <person name="Santos F.R."/>
            <person name="Vidigal T.H.D.A."/>
            <person name="Brescovit A.D."/>
            <person name="Santos A.J."/>
        </authorList>
    </citation>
    <scope>NUCLEOTIDE SEQUENCE</scope>
    <source>
        <tissue evidence="2">Shoot tissue taken approximately 20 cm above the soil surface</tissue>
    </source>
</reference>
<organism evidence="2">
    <name type="scientific">Arundo donax</name>
    <name type="common">Giant reed</name>
    <name type="synonym">Donax arundinaceus</name>
    <dbReference type="NCBI Taxonomy" id="35708"/>
    <lineage>
        <taxon>Eukaryota</taxon>
        <taxon>Viridiplantae</taxon>
        <taxon>Streptophyta</taxon>
        <taxon>Embryophyta</taxon>
        <taxon>Tracheophyta</taxon>
        <taxon>Spermatophyta</taxon>
        <taxon>Magnoliopsida</taxon>
        <taxon>Liliopsida</taxon>
        <taxon>Poales</taxon>
        <taxon>Poaceae</taxon>
        <taxon>PACMAD clade</taxon>
        <taxon>Arundinoideae</taxon>
        <taxon>Arundineae</taxon>
        <taxon>Arundo</taxon>
    </lineage>
</organism>
<accession>A0A0A9CD34</accession>
<proteinExistence type="predicted"/>
<evidence type="ECO:0000256" key="1">
    <source>
        <dbReference type="SAM" id="MobiDB-lite"/>
    </source>
</evidence>
<sequence length="33" mass="3659">MAWLPSPRHTPKQPIGNRSRNGHTSSLGNRMSS</sequence>
<reference evidence="2" key="2">
    <citation type="journal article" date="2015" name="Data Brief">
        <title>Shoot transcriptome of the giant reed, Arundo donax.</title>
        <authorList>
            <person name="Barrero R.A."/>
            <person name="Guerrero F.D."/>
            <person name="Moolhuijzen P."/>
            <person name="Goolsby J.A."/>
            <person name="Tidwell J."/>
            <person name="Bellgard S.E."/>
            <person name="Bellgard M.I."/>
        </authorList>
    </citation>
    <scope>NUCLEOTIDE SEQUENCE</scope>
    <source>
        <tissue evidence="2">Shoot tissue taken approximately 20 cm above the soil surface</tissue>
    </source>
</reference>
<feature type="compositionally biased region" description="Polar residues" evidence="1">
    <location>
        <begin position="16"/>
        <end position="33"/>
    </location>
</feature>
<name>A0A0A9CD34_ARUDO</name>
<dbReference type="AlphaFoldDB" id="A0A0A9CD34"/>
<dbReference type="EMBL" id="GBRH01226590">
    <property type="protein sequence ID" value="JAD71305.1"/>
    <property type="molecule type" value="Transcribed_RNA"/>
</dbReference>